<organism evidence="1 2">
    <name type="scientific">Virgibacillus halodenitrificans</name>
    <name type="common">Bacillus halodenitrificans</name>
    <dbReference type="NCBI Taxonomy" id="1482"/>
    <lineage>
        <taxon>Bacteria</taxon>
        <taxon>Bacillati</taxon>
        <taxon>Bacillota</taxon>
        <taxon>Bacilli</taxon>
        <taxon>Bacillales</taxon>
        <taxon>Bacillaceae</taxon>
        <taxon>Virgibacillus</taxon>
    </lineage>
</organism>
<geneLocation type="plasmid" evidence="1 2">
    <name>unnamed1</name>
</geneLocation>
<dbReference type="GeneID" id="71516527"/>
<reference evidence="1 2" key="1">
    <citation type="submission" date="2016-11" db="EMBL/GenBank/DDBJ databases">
        <title>Complete genome sequencing of Virgibacillus halodenitrificans PDB-F2.</title>
        <authorList>
            <person name="Sun Z."/>
            <person name="Zhou Y."/>
            <person name="Li H."/>
        </authorList>
    </citation>
    <scope>NUCLEOTIDE SEQUENCE [LARGE SCALE GENOMIC DNA]</scope>
    <source>
        <strain evidence="1 2">PDB-F2</strain>
        <plasmid evidence="1 2">unnamed1</plasmid>
    </source>
</reference>
<name>A0AAC9NNB3_VIRHA</name>
<accession>A0AAC9NNB3</accession>
<sequence>MKVAENRNKKHQEETFLDAFFSSFRKKDNAITDIAPYKRTTKEGYLIDEEDNYQAFLKVKTTDLVSLNPDDLNRIIHQLTDICRIYTENLKILALTYSTETTEQQMYWKSKINKYRRIISSNTGNVQRYETMLKLALDNFRRVSWVEDNLSELTFFMVVYGKNEKEINTRVRDVLRLGGKQFSLKQVDEKNIEKVVFRLTNMNTDL</sequence>
<proteinExistence type="predicted"/>
<keyword evidence="1" id="KW-0614">Plasmid</keyword>
<evidence type="ECO:0000313" key="2">
    <source>
        <dbReference type="Proteomes" id="UP000182945"/>
    </source>
</evidence>
<dbReference type="KEGG" id="vhl:BME96_19125"/>
<dbReference type="RefSeq" id="WP_071650116.1">
    <property type="nucleotide sequence ID" value="NZ_CP017963.1"/>
</dbReference>
<evidence type="ECO:0000313" key="1">
    <source>
        <dbReference type="EMBL" id="APC50396.1"/>
    </source>
</evidence>
<dbReference type="Proteomes" id="UP000182945">
    <property type="component" value="Plasmid unnamed1"/>
</dbReference>
<dbReference type="AlphaFoldDB" id="A0AAC9NNB3"/>
<dbReference type="EMBL" id="CP017963">
    <property type="protein sequence ID" value="APC50396.1"/>
    <property type="molecule type" value="Genomic_DNA"/>
</dbReference>
<gene>
    <name evidence="1" type="ORF">BME96_19125</name>
</gene>
<protein>
    <submittedName>
        <fullName evidence="1">Uncharacterized protein</fullName>
    </submittedName>
</protein>